<dbReference type="GO" id="GO:0008270">
    <property type="term" value="F:zinc ion binding"/>
    <property type="evidence" value="ECO:0007669"/>
    <property type="project" value="UniProtKB-KW"/>
</dbReference>
<dbReference type="AlphaFoldDB" id="A0A653C0X1"/>
<evidence type="ECO:0000256" key="6">
    <source>
        <dbReference type="ARBA" id="ARBA00023242"/>
    </source>
</evidence>
<feature type="domain" description="C2H2-type" evidence="8">
    <location>
        <begin position="411"/>
        <end position="438"/>
    </location>
</feature>
<dbReference type="GO" id="GO:0005634">
    <property type="term" value="C:nucleus"/>
    <property type="evidence" value="ECO:0007669"/>
    <property type="project" value="UniProtKB-SubCell"/>
</dbReference>
<dbReference type="InterPro" id="IPR050888">
    <property type="entry name" value="ZnF_C2H2-type_TF"/>
</dbReference>
<dbReference type="SMART" id="SM00355">
    <property type="entry name" value="ZnF_C2H2"/>
    <property type="match status" value="13"/>
</dbReference>
<evidence type="ECO:0000256" key="7">
    <source>
        <dbReference type="PROSITE-ProRule" id="PRU00042"/>
    </source>
</evidence>
<evidence type="ECO:0000256" key="3">
    <source>
        <dbReference type="ARBA" id="ARBA00022737"/>
    </source>
</evidence>
<feature type="domain" description="C2H2-type" evidence="8">
    <location>
        <begin position="444"/>
        <end position="466"/>
    </location>
</feature>
<dbReference type="InterPro" id="IPR036236">
    <property type="entry name" value="Znf_C2H2_sf"/>
</dbReference>
<dbReference type="SUPFAM" id="SSF57667">
    <property type="entry name" value="beta-beta-alpha zinc fingers"/>
    <property type="match status" value="4"/>
</dbReference>
<comment type="subcellular location">
    <subcellularLocation>
        <location evidence="1">Nucleus</location>
    </subcellularLocation>
</comment>
<keyword evidence="6" id="KW-0539">Nucleus</keyword>
<dbReference type="Proteomes" id="UP000410492">
    <property type="component" value="Unassembled WGS sequence"/>
</dbReference>
<evidence type="ECO:0000256" key="5">
    <source>
        <dbReference type="ARBA" id="ARBA00022833"/>
    </source>
</evidence>
<evidence type="ECO:0000313" key="9">
    <source>
        <dbReference type="EMBL" id="VEN41218.1"/>
    </source>
</evidence>
<keyword evidence="10" id="KW-1185">Reference proteome</keyword>
<protein>
    <recommendedName>
        <fullName evidence="8">C2H2-type domain-containing protein</fullName>
    </recommendedName>
</protein>
<dbReference type="OrthoDB" id="3561125at2759"/>
<evidence type="ECO:0000256" key="1">
    <source>
        <dbReference type="ARBA" id="ARBA00004123"/>
    </source>
</evidence>
<keyword evidence="3" id="KW-0677">Repeat</keyword>
<name>A0A653C0X1_CALMS</name>
<proteinExistence type="predicted"/>
<dbReference type="PANTHER" id="PTHR24406">
    <property type="entry name" value="TRANSCRIPTIONAL REPRESSOR CTCFL-RELATED"/>
    <property type="match status" value="1"/>
</dbReference>
<gene>
    <name evidence="9" type="ORF">CALMAC_LOCUS5125</name>
</gene>
<feature type="domain" description="C2H2-type" evidence="8">
    <location>
        <begin position="289"/>
        <end position="316"/>
    </location>
</feature>
<dbReference type="Gene3D" id="3.30.160.60">
    <property type="entry name" value="Classic Zinc Finger"/>
    <property type="match status" value="5"/>
</dbReference>
<accession>A0A653C0X1</accession>
<feature type="domain" description="C2H2-type" evidence="8">
    <location>
        <begin position="258"/>
        <end position="285"/>
    </location>
</feature>
<keyword evidence="2" id="KW-0479">Metal-binding</keyword>
<organism evidence="9 10">
    <name type="scientific">Callosobruchus maculatus</name>
    <name type="common">Southern cowpea weevil</name>
    <name type="synonym">Pulse bruchid</name>
    <dbReference type="NCBI Taxonomy" id="64391"/>
    <lineage>
        <taxon>Eukaryota</taxon>
        <taxon>Metazoa</taxon>
        <taxon>Ecdysozoa</taxon>
        <taxon>Arthropoda</taxon>
        <taxon>Hexapoda</taxon>
        <taxon>Insecta</taxon>
        <taxon>Pterygota</taxon>
        <taxon>Neoptera</taxon>
        <taxon>Endopterygota</taxon>
        <taxon>Coleoptera</taxon>
        <taxon>Polyphaga</taxon>
        <taxon>Cucujiformia</taxon>
        <taxon>Chrysomeloidea</taxon>
        <taxon>Chrysomelidae</taxon>
        <taxon>Bruchinae</taxon>
        <taxon>Bruchini</taxon>
        <taxon>Callosobruchus</taxon>
    </lineage>
</organism>
<dbReference type="PROSITE" id="PS00028">
    <property type="entry name" value="ZINC_FINGER_C2H2_1"/>
    <property type="match status" value="1"/>
</dbReference>
<reference evidence="9 10" key="1">
    <citation type="submission" date="2019-01" db="EMBL/GenBank/DDBJ databases">
        <authorList>
            <person name="Sayadi A."/>
        </authorList>
    </citation>
    <scope>NUCLEOTIDE SEQUENCE [LARGE SCALE GENOMIC DNA]</scope>
</reference>
<keyword evidence="4 7" id="KW-0863">Zinc-finger</keyword>
<evidence type="ECO:0000313" key="10">
    <source>
        <dbReference type="Proteomes" id="UP000410492"/>
    </source>
</evidence>
<dbReference type="EMBL" id="CAACVG010006718">
    <property type="protein sequence ID" value="VEN41218.1"/>
    <property type="molecule type" value="Genomic_DNA"/>
</dbReference>
<evidence type="ECO:0000259" key="8">
    <source>
        <dbReference type="PROSITE" id="PS50157"/>
    </source>
</evidence>
<dbReference type="Pfam" id="PF00096">
    <property type="entry name" value="zf-C2H2"/>
    <property type="match status" value="4"/>
</dbReference>
<dbReference type="PROSITE" id="PS50157">
    <property type="entry name" value="ZINC_FINGER_C2H2_2"/>
    <property type="match status" value="5"/>
</dbReference>
<evidence type="ECO:0000256" key="4">
    <source>
        <dbReference type="ARBA" id="ARBA00022771"/>
    </source>
</evidence>
<evidence type="ECO:0000256" key="2">
    <source>
        <dbReference type="ARBA" id="ARBA00022723"/>
    </source>
</evidence>
<keyword evidence="5" id="KW-0862">Zinc</keyword>
<dbReference type="InterPro" id="IPR013087">
    <property type="entry name" value="Znf_C2H2_type"/>
</dbReference>
<feature type="domain" description="C2H2-type" evidence="8">
    <location>
        <begin position="320"/>
        <end position="347"/>
    </location>
</feature>
<sequence>MKILKMGPEIEIEDDVDYNYCRYCAEEFESAKFRNKHEVQCHMGPQLQVQLSTAEFQNACLLSGIYKTVNSGGQASSMSIKHKRSKWRDNSKLKYRSRGQSNGHIEQICNPKTNHQIKSRKAKQASAAHSKYYCSVCDYISKRQDLLEKHMLTHGVVSGKYENFDYKCEHCCYMTHHENYLSIHCAHKHNEYKIYNCSVCQHKSKHKVAFQKHMLTHGVVTDRFAKMLKCDQCDYKTRLKHCLNAHILIHTSQANMNYKCQSCNYKTFTNKALRRHMLIHNKDKHENYFKCYQCDYKSNRKDTLKRHIIIHSKAKEENMLKCGQCDYKTYRNDYLKNHSFMHSADKNSKKQRCRQCDFKTDRKGGLIRHILARHTPRIRRKCEQCNFTTLSKDSLSQHKLTHAIEGVNKIYKCEQCGLKTFRKQQFRKHMLMHDAKEDPSKWNYNCNICNYKTFRQDSLKKHLKIHEERIRLYCQMCGYSAYHKESLKRHIVSHSITTA</sequence>